<dbReference type="EMBL" id="JARQZJ010000019">
    <property type="protein sequence ID" value="KAK9873426.1"/>
    <property type="molecule type" value="Genomic_DNA"/>
</dbReference>
<dbReference type="Proteomes" id="UP001431783">
    <property type="component" value="Unassembled WGS sequence"/>
</dbReference>
<protein>
    <submittedName>
        <fullName evidence="3">Uncharacterized protein</fullName>
    </submittedName>
</protein>
<gene>
    <name evidence="3" type="ORF">WA026_014878</name>
    <name evidence="2" type="ORF">WA026_022492</name>
</gene>
<evidence type="ECO:0000256" key="1">
    <source>
        <dbReference type="SAM" id="MobiDB-lite"/>
    </source>
</evidence>
<reference evidence="3 4" key="1">
    <citation type="submission" date="2023-03" db="EMBL/GenBank/DDBJ databases">
        <title>Genome insight into feeding habits of ladybird beetles.</title>
        <authorList>
            <person name="Li H.-S."/>
            <person name="Huang Y.-H."/>
            <person name="Pang H."/>
        </authorList>
    </citation>
    <scope>NUCLEOTIDE SEQUENCE [LARGE SCALE GENOMIC DNA]</scope>
    <source>
        <strain evidence="3">SYSU_2023b</strain>
        <tissue evidence="3">Whole body</tissue>
    </source>
</reference>
<sequence>MGNYSVRTTPNSAQAKQAGDHKPNRPWLVPVRDLIRTWLARFINCQLGRKHEDRGRKRTAGLKKPQVYAYGIMSFCIICEGKLVR</sequence>
<dbReference type="AlphaFoldDB" id="A0AAW1URD5"/>
<proteinExistence type="predicted"/>
<organism evidence="3 4">
    <name type="scientific">Henosepilachna vigintioctopunctata</name>
    <dbReference type="NCBI Taxonomy" id="420089"/>
    <lineage>
        <taxon>Eukaryota</taxon>
        <taxon>Metazoa</taxon>
        <taxon>Ecdysozoa</taxon>
        <taxon>Arthropoda</taxon>
        <taxon>Hexapoda</taxon>
        <taxon>Insecta</taxon>
        <taxon>Pterygota</taxon>
        <taxon>Neoptera</taxon>
        <taxon>Endopterygota</taxon>
        <taxon>Coleoptera</taxon>
        <taxon>Polyphaga</taxon>
        <taxon>Cucujiformia</taxon>
        <taxon>Coccinelloidea</taxon>
        <taxon>Coccinellidae</taxon>
        <taxon>Epilachninae</taxon>
        <taxon>Epilachnini</taxon>
        <taxon>Henosepilachna</taxon>
    </lineage>
</organism>
<feature type="compositionally biased region" description="Polar residues" evidence="1">
    <location>
        <begin position="1"/>
        <end position="15"/>
    </location>
</feature>
<name>A0AAW1URD5_9CUCU</name>
<evidence type="ECO:0000313" key="2">
    <source>
        <dbReference type="EMBL" id="KAK9873426.1"/>
    </source>
</evidence>
<accession>A0AAW1URD5</accession>
<feature type="region of interest" description="Disordered" evidence="1">
    <location>
        <begin position="1"/>
        <end position="24"/>
    </location>
</feature>
<comment type="caution">
    <text evidence="3">The sequence shown here is derived from an EMBL/GenBank/DDBJ whole genome shotgun (WGS) entry which is preliminary data.</text>
</comment>
<evidence type="ECO:0000313" key="4">
    <source>
        <dbReference type="Proteomes" id="UP001431783"/>
    </source>
</evidence>
<keyword evidence="4" id="KW-1185">Reference proteome</keyword>
<dbReference type="EMBL" id="JARQZJ010000098">
    <property type="protein sequence ID" value="KAK9886091.1"/>
    <property type="molecule type" value="Genomic_DNA"/>
</dbReference>
<evidence type="ECO:0000313" key="3">
    <source>
        <dbReference type="EMBL" id="KAK9886091.1"/>
    </source>
</evidence>